<proteinExistence type="predicted"/>
<organism evidence="1 2">
    <name type="scientific">Aspergillus cristatus</name>
    <name type="common">Chinese Fuzhuan brick tea-fermentation fungus</name>
    <name type="synonym">Eurotium cristatum</name>
    <dbReference type="NCBI Taxonomy" id="573508"/>
    <lineage>
        <taxon>Eukaryota</taxon>
        <taxon>Fungi</taxon>
        <taxon>Dikarya</taxon>
        <taxon>Ascomycota</taxon>
        <taxon>Pezizomycotina</taxon>
        <taxon>Eurotiomycetes</taxon>
        <taxon>Eurotiomycetidae</taxon>
        <taxon>Eurotiales</taxon>
        <taxon>Aspergillaceae</taxon>
        <taxon>Aspergillus</taxon>
        <taxon>Aspergillus subgen. Aspergillus</taxon>
    </lineage>
</organism>
<reference evidence="1 2" key="1">
    <citation type="journal article" date="2016" name="BMC Genomics">
        <title>Comparative genomic and transcriptomic analyses of the Fuzhuan brick tea-fermentation fungus Aspergillus cristatus.</title>
        <authorList>
            <person name="Ge Y."/>
            <person name="Wang Y."/>
            <person name="Liu Y."/>
            <person name="Tan Y."/>
            <person name="Ren X."/>
            <person name="Zhang X."/>
            <person name="Hyde K.D."/>
            <person name="Liu Y."/>
            <person name="Liu Z."/>
        </authorList>
    </citation>
    <scope>NUCLEOTIDE SEQUENCE [LARGE SCALE GENOMIC DNA]</scope>
    <source>
        <strain evidence="1 2">GZAAS20.1005</strain>
    </source>
</reference>
<dbReference type="AlphaFoldDB" id="A0A1E3BCL5"/>
<dbReference type="OrthoDB" id="2906425at2759"/>
<dbReference type="STRING" id="573508.A0A1E3BCL5"/>
<sequence>MSSITNHDNLPIHQEIITILGRQTGKLVLDYDSTLATKSGFAVKRNEVEAMNLVSTHISIPSPKVISTKLSPDNGIIDISHPQILPEKEVG</sequence>
<protein>
    <submittedName>
        <fullName evidence="1">Uncharacterized protein</fullName>
    </submittedName>
</protein>
<dbReference type="Proteomes" id="UP000094569">
    <property type="component" value="Unassembled WGS sequence"/>
</dbReference>
<name>A0A1E3BCL5_ASPCR</name>
<evidence type="ECO:0000313" key="1">
    <source>
        <dbReference type="EMBL" id="ODM18687.1"/>
    </source>
</evidence>
<comment type="caution">
    <text evidence="1">The sequence shown here is derived from an EMBL/GenBank/DDBJ whole genome shotgun (WGS) entry which is preliminary data.</text>
</comment>
<dbReference type="EMBL" id="JXNT01000005">
    <property type="protein sequence ID" value="ODM18687.1"/>
    <property type="molecule type" value="Genomic_DNA"/>
</dbReference>
<gene>
    <name evidence="1" type="ORF">SI65_05304</name>
</gene>
<dbReference type="VEuPathDB" id="FungiDB:SI65_05304"/>
<evidence type="ECO:0000313" key="2">
    <source>
        <dbReference type="Proteomes" id="UP000094569"/>
    </source>
</evidence>
<accession>A0A1E3BCL5</accession>
<keyword evidence="2" id="KW-1185">Reference proteome</keyword>